<organism evidence="2 3">
    <name type="scientific">Sphingobium lignivorans</name>
    <dbReference type="NCBI Taxonomy" id="2735886"/>
    <lineage>
        <taxon>Bacteria</taxon>
        <taxon>Pseudomonadati</taxon>
        <taxon>Pseudomonadota</taxon>
        <taxon>Alphaproteobacteria</taxon>
        <taxon>Sphingomonadales</taxon>
        <taxon>Sphingomonadaceae</taxon>
        <taxon>Sphingobium</taxon>
    </lineage>
</organism>
<evidence type="ECO:0000313" key="3">
    <source>
        <dbReference type="Proteomes" id="UP001138540"/>
    </source>
</evidence>
<sequence length="186" mass="19683">MAVRVRQAGLMACAALMLVQCSGADDMPAPDAASRDMSPAAEELDALALESGALPDSAALDPAGRYGRRYEGGSDSLCLVPEEAARGRYRFGVESRIGADEYCRGAGRARLSAGKMLLRFEGAGRDCLIVARYEGDRVEMPGGLDLRCAALCSSRGSFAGVSFPRVDRSAEAARAMQDSRGRPLCR</sequence>
<evidence type="ECO:0000256" key="1">
    <source>
        <dbReference type="SAM" id="SignalP"/>
    </source>
</evidence>
<comment type="caution">
    <text evidence="2">The sequence shown here is derived from an EMBL/GenBank/DDBJ whole genome shotgun (WGS) entry which is preliminary data.</text>
</comment>
<keyword evidence="1" id="KW-0732">Signal</keyword>
<gene>
    <name evidence="2" type="ORF">HNP60_001339</name>
</gene>
<evidence type="ECO:0008006" key="4">
    <source>
        <dbReference type="Google" id="ProtNLM"/>
    </source>
</evidence>
<dbReference type="Proteomes" id="UP001138540">
    <property type="component" value="Unassembled WGS sequence"/>
</dbReference>
<feature type="chain" id="PRO_5046186235" description="Lipoprotein" evidence="1">
    <location>
        <begin position="25"/>
        <end position="186"/>
    </location>
</feature>
<feature type="signal peptide" evidence="1">
    <location>
        <begin position="1"/>
        <end position="24"/>
    </location>
</feature>
<evidence type="ECO:0000313" key="2">
    <source>
        <dbReference type="EMBL" id="MBB5985365.1"/>
    </source>
</evidence>
<reference evidence="2 3" key="1">
    <citation type="submission" date="2020-08" db="EMBL/GenBank/DDBJ databases">
        <title>Exploring microbial biodiversity for novel pathways involved in the catabolism of aromatic compounds derived from lignin.</title>
        <authorList>
            <person name="Elkins J."/>
        </authorList>
    </citation>
    <scope>NUCLEOTIDE SEQUENCE [LARGE SCALE GENOMIC DNA]</scope>
    <source>
        <strain evidence="2 3">B1D3A</strain>
    </source>
</reference>
<dbReference type="EMBL" id="JACHKA010000001">
    <property type="protein sequence ID" value="MBB5985365.1"/>
    <property type="molecule type" value="Genomic_DNA"/>
</dbReference>
<name>A0ABR6NDM0_9SPHN</name>
<accession>A0ABR6NDM0</accession>
<dbReference type="RefSeq" id="WP_184151658.1">
    <property type="nucleotide sequence ID" value="NZ_JACHKA010000001.1"/>
</dbReference>
<protein>
    <recommendedName>
        <fullName evidence="4">Lipoprotein</fullName>
    </recommendedName>
</protein>
<proteinExistence type="predicted"/>
<keyword evidence="3" id="KW-1185">Reference proteome</keyword>